<gene>
    <name evidence="1" type="ORF">E2C01_024304</name>
</gene>
<name>A0A5B7ECH0_PORTR</name>
<sequence>MTRKSGLCAPSLTVKQRNNKQTRGITFYTYSNKARGSSYAGRCWMQLGNSNHYDIRLKN</sequence>
<dbReference type="AlphaFoldDB" id="A0A5B7ECH0"/>
<evidence type="ECO:0000313" key="1">
    <source>
        <dbReference type="EMBL" id="MPC31029.1"/>
    </source>
</evidence>
<keyword evidence="2" id="KW-1185">Reference proteome</keyword>
<dbReference type="EMBL" id="VSRR010002354">
    <property type="protein sequence ID" value="MPC31029.1"/>
    <property type="molecule type" value="Genomic_DNA"/>
</dbReference>
<dbReference type="Proteomes" id="UP000324222">
    <property type="component" value="Unassembled WGS sequence"/>
</dbReference>
<evidence type="ECO:0000313" key="2">
    <source>
        <dbReference type="Proteomes" id="UP000324222"/>
    </source>
</evidence>
<organism evidence="1 2">
    <name type="scientific">Portunus trituberculatus</name>
    <name type="common">Swimming crab</name>
    <name type="synonym">Neptunus trituberculatus</name>
    <dbReference type="NCBI Taxonomy" id="210409"/>
    <lineage>
        <taxon>Eukaryota</taxon>
        <taxon>Metazoa</taxon>
        <taxon>Ecdysozoa</taxon>
        <taxon>Arthropoda</taxon>
        <taxon>Crustacea</taxon>
        <taxon>Multicrustacea</taxon>
        <taxon>Malacostraca</taxon>
        <taxon>Eumalacostraca</taxon>
        <taxon>Eucarida</taxon>
        <taxon>Decapoda</taxon>
        <taxon>Pleocyemata</taxon>
        <taxon>Brachyura</taxon>
        <taxon>Eubrachyura</taxon>
        <taxon>Portunoidea</taxon>
        <taxon>Portunidae</taxon>
        <taxon>Portuninae</taxon>
        <taxon>Portunus</taxon>
    </lineage>
</organism>
<proteinExistence type="predicted"/>
<comment type="caution">
    <text evidence="1">The sequence shown here is derived from an EMBL/GenBank/DDBJ whole genome shotgun (WGS) entry which is preliminary data.</text>
</comment>
<reference evidence="1 2" key="1">
    <citation type="submission" date="2019-05" db="EMBL/GenBank/DDBJ databases">
        <title>Another draft genome of Portunus trituberculatus and its Hox gene families provides insights of decapod evolution.</title>
        <authorList>
            <person name="Jeong J.-H."/>
            <person name="Song I."/>
            <person name="Kim S."/>
            <person name="Choi T."/>
            <person name="Kim D."/>
            <person name="Ryu S."/>
            <person name="Kim W."/>
        </authorList>
    </citation>
    <scope>NUCLEOTIDE SEQUENCE [LARGE SCALE GENOMIC DNA]</scope>
    <source>
        <tissue evidence="1">Muscle</tissue>
    </source>
</reference>
<accession>A0A5B7ECH0</accession>
<protein>
    <submittedName>
        <fullName evidence="1">Uncharacterized protein</fullName>
    </submittedName>
</protein>